<reference evidence="6" key="1">
    <citation type="journal article" date="2019" name="Int. J. Syst. Evol. Microbiol.">
        <title>The Global Catalogue of Microorganisms (GCM) 10K type strain sequencing project: providing services to taxonomists for standard genome sequencing and annotation.</title>
        <authorList>
            <consortium name="The Broad Institute Genomics Platform"/>
            <consortium name="The Broad Institute Genome Sequencing Center for Infectious Disease"/>
            <person name="Wu L."/>
            <person name="Ma J."/>
        </authorList>
    </citation>
    <scope>NUCLEOTIDE SEQUENCE [LARGE SCALE GENOMIC DNA]</scope>
    <source>
        <strain evidence="6">CGMCC 1.15399</strain>
    </source>
</reference>
<dbReference type="InterPro" id="IPR001680">
    <property type="entry name" value="WD40_rpt"/>
</dbReference>
<name>A0ABW4GU26_9ACTN</name>
<dbReference type="Proteomes" id="UP001597097">
    <property type="component" value="Unassembled WGS sequence"/>
</dbReference>
<dbReference type="Pfam" id="PF00400">
    <property type="entry name" value="WD40"/>
    <property type="match status" value="2"/>
</dbReference>
<keyword evidence="6" id="KW-1185">Reference proteome</keyword>
<dbReference type="SMART" id="SM00320">
    <property type="entry name" value="WD40"/>
    <property type="match status" value="2"/>
</dbReference>
<evidence type="ECO:0000256" key="2">
    <source>
        <dbReference type="ARBA" id="ARBA00022737"/>
    </source>
</evidence>
<evidence type="ECO:0000256" key="4">
    <source>
        <dbReference type="SAM" id="MobiDB-lite"/>
    </source>
</evidence>
<dbReference type="PANTHER" id="PTHR19848:SF8">
    <property type="entry name" value="F-BOX AND WD REPEAT DOMAIN CONTAINING 7"/>
    <property type="match status" value="1"/>
</dbReference>
<organism evidence="5 6">
    <name type="scientific">Nonomuraea guangzhouensis</name>
    <dbReference type="NCBI Taxonomy" id="1291555"/>
    <lineage>
        <taxon>Bacteria</taxon>
        <taxon>Bacillati</taxon>
        <taxon>Actinomycetota</taxon>
        <taxon>Actinomycetes</taxon>
        <taxon>Streptosporangiales</taxon>
        <taxon>Streptosporangiaceae</taxon>
        <taxon>Nonomuraea</taxon>
    </lineage>
</organism>
<keyword evidence="1 3" id="KW-0853">WD repeat</keyword>
<feature type="repeat" description="WD" evidence="3">
    <location>
        <begin position="72"/>
        <end position="113"/>
    </location>
</feature>
<feature type="region of interest" description="Disordered" evidence="4">
    <location>
        <begin position="119"/>
        <end position="139"/>
    </location>
</feature>
<dbReference type="RefSeq" id="WP_219537602.1">
    <property type="nucleotide sequence ID" value="NZ_JAHKRM010000039.1"/>
</dbReference>
<evidence type="ECO:0000313" key="5">
    <source>
        <dbReference type="EMBL" id="MFD1545958.1"/>
    </source>
</evidence>
<proteinExistence type="predicted"/>
<evidence type="ECO:0000256" key="3">
    <source>
        <dbReference type="PROSITE-ProRule" id="PRU00221"/>
    </source>
</evidence>
<comment type="caution">
    <text evidence="5">The sequence shown here is derived from an EMBL/GenBank/DDBJ whole genome shotgun (WGS) entry which is preliminary data.</text>
</comment>
<dbReference type="PANTHER" id="PTHR19848">
    <property type="entry name" value="WD40 REPEAT PROTEIN"/>
    <property type="match status" value="1"/>
</dbReference>
<protein>
    <submittedName>
        <fullName evidence="5">WD40 repeat domain-containing protein</fullName>
    </submittedName>
</protein>
<accession>A0ABW4GU26</accession>
<dbReference type="PROSITE" id="PS50294">
    <property type="entry name" value="WD_REPEATS_REGION"/>
    <property type="match status" value="1"/>
</dbReference>
<evidence type="ECO:0000256" key="1">
    <source>
        <dbReference type="ARBA" id="ARBA00022574"/>
    </source>
</evidence>
<evidence type="ECO:0000313" key="6">
    <source>
        <dbReference type="Proteomes" id="UP001597097"/>
    </source>
</evidence>
<sequence>MGVLSGGTMTVSLRNTSSGDVMASFTGHRGSAAVAFSPDSKTVATGSTLVAESFDAPIRLWDPSTGKLLTTLTGHRNGIQSMGFSQDGKVLVTGAAGGVTKVWDVVGGKATATLGSRCGSAPTARRSPTRCRAARTDSS</sequence>
<gene>
    <name evidence="5" type="ORF">ACFSJ0_53580</name>
</gene>
<keyword evidence="2" id="KW-0677">Repeat</keyword>
<dbReference type="EMBL" id="JBHUCM010000053">
    <property type="protein sequence ID" value="MFD1545958.1"/>
    <property type="molecule type" value="Genomic_DNA"/>
</dbReference>
<dbReference type="PROSITE" id="PS50082">
    <property type="entry name" value="WD_REPEATS_2"/>
    <property type="match status" value="1"/>
</dbReference>